<dbReference type="InterPro" id="IPR012893">
    <property type="entry name" value="HipA-like_C"/>
</dbReference>
<dbReference type="AlphaFoldDB" id="A0A3N0BUR2"/>
<dbReference type="Gene3D" id="1.10.1070.20">
    <property type="match status" value="1"/>
</dbReference>
<dbReference type="PANTHER" id="PTHR37419:SF8">
    <property type="entry name" value="TOXIN YJJJ"/>
    <property type="match status" value="1"/>
</dbReference>
<reference evidence="5 6" key="1">
    <citation type="submission" date="2018-10" db="EMBL/GenBank/DDBJ databases">
        <title>Genome sequencing of Pedobacter jejuensis TNB23.</title>
        <authorList>
            <person name="Cho Y.-J."/>
            <person name="Cho A."/>
            <person name="Kim O.-S."/>
        </authorList>
    </citation>
    <scope>NUCLEOTIDE SEQUENCE [LARGE SCALE GENOMIC DNA]</scope>
    <source>
        <strain evidence="5 6">TNB23</strain>
    </source>
</reference>
<dbReference type="InterPro" id="IPR052028">
    <property type="entry name" value="HipA_Ser/Thr_kinase"/>
</dbReference>
<sequence>MGILSCTLARRKEVFSFEYDQKWLLSKQKFMIDPDLQFFPGQQFLREDKSNFGIFMDSSPDRWGTKLMIRREAIDARKDDRPVRTLHGSDFLIGVYDQHRMGALRFKLDPDGPFLDDDKNMPAPPMTALRALEAASRKLEDDGNLDDPNYSKWLSMLVAPGGSLGGARPKSGVIDADGTLWIAKFPSGNDDYNLGAWEWVASQLAKQCGIEVPEHSYRKFSGKHYTFITKRFDRAPDEKRIHFASAMTLLGQQDGADHASGISYLDLAEFISRHGANPQQDLEQLWRRIVFNICISNTDDHLRNHGFLLSDQGWILSPAYDVNPVPNGSGLTLNVSEDDNSLDLELAIDVADYFRLDKKHAREIATQIAKVVGEWSAVAEEAEISKGEREMMRPAFAAAIDFLDI</sequence>
<dbReference type="Proteomes" id="UP000274046">
    <property type="component" value="Unassembled WGS sequence"/>
</dbReference>
<organism evidence="5 6">
    <name type="scientific">Pedobacter jejuensis</name>
    <dbReference type="NCBI Taxonomy" id="1268550"/>
    <lineage>
        <taxon>Bacteria</taxon>
        <taxon>Pseudomonadati</taxon>
        <taxon>Bacteroidota</taxon>
        <taxon>Sphingobacteriia</taxon>
        <taxon>Sphingobacteriales</taxon>
        <taxon>Sphingobacteriaceae</taxon>
        <taxon>Pedobacter</taxon>
    </lineage>
</organism>
<comment type="similarity">
    <text evidence="1">Belongs to the HipA Ser/Thr kinase family.</text>
</comment>
<dbReference type="Pfam" id="PF07804">
    <property type="entry name" value="HipA_C"/>
    <property type="match status" value="1"/>
</dbReference>
<accession>A0A3N0BUR2</accession>
<dbReference type="GO" id="GO:0004674">
    <property type="term" value="F:protein serine/threonine kinase activity"/>
    <property type="evidence" value="ECO:0007669"/>
    <property type="project" value="TreeGrafter"/>
</dbReference>
<dbReference type="GO" id="GO:0005829">
    <property type="term" value="C:cytosol"/>
    <property type="evidence" value="ECO:0007669"/>
    <property type="project" value="TreeGrafter"/>
</dbReference>
<comment type="caution">
    <text evidence="5">The sequence shown here is derived from an EMBL/GenBank/DDBJ whole genome shotgun (WGS) entry which is preliminary data.</text>
</comment>
<evidence type="ECO:0000256" key="3">
    <source>
        <dbReference type="ARBA" id="ARBA00022777"/>
    </source>
</evidence>
<evidence type="ECO:0000313" key="5">
    <source>
        <dbReference type="EMBL" id="RNL53041.1"/>
    </source>
</evidence>
<evidence type="ECO:0000256" key="2">
    <source>
        <dbReference type="ARBA" id="ARBA00022679"/>
    </source>
</evidence>
<keyword evidence="3" id="KW-0418">Kinase</keyword>
<dbReference type="PANTHER" id="PTHR37419">
    <property type="entry name" value="SERINE/THREONINE-PROTEIN KINASE TOXIN HIPA"/>
    <property type="match status" value="1"/>
</dbReference>
<dbReference type="EMBL" id="RBEE01000021">
    <property type="protein sequence ID" value="RNL53041.1"/>
    <property type="molecule type" value="Genomic_DNA"/>
</dbReference>
<proteinExistence type="inferred from homology"/>
<evidence type="ECO:0000256" key="1">
    <source>
        <dbReference type="ARBA" id="ARBA00010164"/>
    </source>
</evidence>
<feature type="domain" description="HipA-like C-terminal" evidence="4">
    <location>
        <begin position="163"/>
        <end position="374"/>
    </location>
</feature>
<gene>
    <name evidence="5" type="ORF">D7004_10670</name>
</gene>
<evidence type="ECO:0000259" key="4">
    <source>
        <dbReference type="Pfam" id="PF07804"/>
    </source>
</evidence>
<protein>
    <submittedName>
        <fullName evidence="5">Type II toxin-antitoxin system HipA family toxin</fullName>
    </submittedName>
</protein>
<keyword evidence="2" id="KW-0808">Transferase</keyword>
<keyword evidence="6" id="KW-1185">Reference proteome</keyword>
<name>A0A3N0BUR2_9SPHI</name>
<dbReference type="OrthoDB" id="9805913at2"/>
<evidence type="ECO:0000313" key="6">
    <source>
        <dbReference type="Proteomes" id="UP000274046"/>
    </source>
</evidence>